<evidence type="ECO:0000256" key="4">
    <source>
        <dbReference type="ARBA" id="ARBA00023136"/>
    </source>
</evidence>
<evidence type="ECO:0000256" key="6">
    <source>
        <dbReference type="SAM" id="Phobius"/>
    </source>
</evidence>
<feature type="transmembrane region" description="Helical" evidence="6">
    <location>
        <begin position="539"/>
        <end position="559"/>
    </location>
</feature>
<dbReference type="SUPFAM" id="SSF52091">
    <property type="entry name" value="SpoIIaa-like"/>
    <property type="match status" value="1"/>
</dbReference>
<evidence type="ECO:0000256" key="2">
    <source>
        <dbReference type="ARBA" id="ARBA00022692"/>
    </source>
</evidence>
<organism evidence="8 9">
    <name type="scientific">Drechmeria coniospora</name>
    <name type="common">Nematophagous fungus</name>
    <name type="synonym">Meria coniospora</name>
    <dbReference type="NCBI Taxonomy" id="98403"/>
    <lineage>
        <taxon>Eukaryota</taxon>
        <taxon>Fungi</taxon>
        <taxon>Dikarya</taxon>
        <taxon>Ascomycota</taxon>
        <taxon>Pezizomycotina</taxon>
        <taxon>Sordariomycetes</taxon>
        <taxon>Hypocreomycetidae</taxon>
        <taxon>Hypocreales</taxon>
        <taxon>Ophiocordycipitaceae</taxon>
        <taxon>Drechmeria</taxon>
    </lineage>
</organism>
<dbReference type="EMBL" id="LAYC01000002">
    <property type="protein sequence ID" value="KYK58327.1"/>
    <property type="molecule type" value="Genomic_DNA"/>
</dbReference>
<dbReference type="PANTHER" id="PTHR11814">
    <property type="entry name" value="SULFATE TRANSPORTER"/>
    <property type="match status" value="1"/>
</dbReference>
<dbReference type="PROSITE" id="PS50801">
    <property type="entry name" value="STAS"/>
    <property type="match status" value="1"/>
</dbReference>
<name>A0A151GMI8_DRECN</name>
<feature type="transmembrane region" description="Helical" evidence="6">
    <location>
        <begin position="499"/>
        <end position="518"/>
    </location>
</feature>
<feature type="transmembrane region" description="Helical" evidence="6">
    <location>
        <begin position="430"/>
        <end position="447"/>
    </location>
</feature>
<feature type="transmembrane region" description="Helical" evidence="6">
    <location>
        <begin position="318"/>
        <end position="337"/>
    </location>
</feature>
<feature type="compositionally biased region" description="Polar residues" evidence="5">
    <location>
        <begin position="22"/>
        <end position="36"/>
    </location>
</feature>
<dbReference type="GeneID" id="63717983"/>
<feature type="transmembrane region" description="Helical" evidence="6">
    <location>
        <begin position="284"/>
        <end position="306"/>
    </location>
</feature>
<feature type="transmembrane region" description="Helical" evidence="6">
    <location>
        <begin position="459"/>
        <end position="479"/>
    </location>
</feature>
<dbReference type="STRING" id="98403.A0A151GMI8"/>
<feature type="transmembrane region" description="Helical" evidence="6">
    <location>
        <begin position="370"/>
        <end position="388"/>
    </location>
</feature>
<keyword evidence="4 6" id="KW-0472">Membrane</keyword>
<sequence length="803" mass="87394">MSSGQASHSRENSGLTDHRPLQPSNLRRSQTVSSRNVGLGPGGHDSEPSSRPPSSPRSGNGTRLSPAAAVESTPLLQRDELPRPLRTHVSSAHPGICQHGTFSPRPDSPAAGSGPQEDYLDGSDTAWSEAPSGGLDSAISSFVGTDDWKRWLKRRIKSKKVDHSIELAQRAGFRFTPMMYLAYYIPFFNWITQYRVSFVKGDVIAALTMASFYLPMALSLAANLAHVPPIHGLYSFVFNPFIYAILGSCPQMVVGPEAAGSLLVGTVVQQSVDSGADGEDDGLLHGQICGVVAGMAGAMVLIAGLVRLGFLDSVLSKPFLRGFISAIGFVIAVDQLIPELGLVELAEEQGVSHGSSVDKIMFMVANAGKMHRLTFAIAAISFVVIMICRELKRRLEGRFPSVAFIPDRFIVVVASAILCAHFRWDKHGVAILGTVQSATGNLFAFRWPLQLAHMRHIRAAMSTSFLIALLGFFESSVAAKSLGGTGAIQGVELSANREMIALGVANLVGASFMSLPAFGGYGRSKVNKSTGGKTPMSSIFLSLISLLSVIFLLPHFYFLPKPVLSSMISVVAWSLIEEAPHDIAFFVHIRGWRELLLMAIIFLSTIFYSLTLGMALGVGISILLVIKHSTRPRIQILGRIPGTNRFENAESDHPSLEFIEGCLIVKIPEPLTFANTGELKSRLRRLELYGTSQAHPALPRIRSHESNRNIIFDIHGVTSMDGSGTQVLEEIVRDYRQRGVRVFFSRPPSRRDHSVWKLMERSGIVALCGGESHFVMDVEEALRWTEYEESIGMGSVSSLREDS</sequence>
<keyword evidence="2 6" id="KW-0812">Transmembrane</keyword>
<dbReference type="GO" id="GO:0016020">
    <property type="term" value="C:membrane"/>
    <property type="evidence" value="ECO:0007669"/>
    <property type="project" value="UniProtKB-SubCell"/>
</dbReference>
<gene>
    <name evidence="8" type="ORF">DCS_05340</name>
</gene>
<feature type="transmembrane region" description="Helical" evidence="6">
    <location>
        <begin position="232"/>
        <end position="253"/>
    </location>
</feature>
<comment type="subcellular location">
    <subcellularLocation>
        <location evidence="1">Membrane</location>
        <topology evidence="1">Multi-pass membrane protein</topology>
    </subcellularLocation>
</comment>
<evidence type="ECO:0000256" key="5">
    <source>
        <dbReference type="SAM" id="MobiDB-lite"/>
    </source>
</evidence>
<evidence type="ECO:0000256" key="3">
    <source>
        <dbReference type="ARBA" id="ARBA00022989"/>
    </source>
</evidence>
<feature type="region of interest" description="Disordered" evidence="5">
    <location>
        <begin position="1"/>
        <end position="132"/>
    </location>
</feature>
<dbReference type="OrthoDB" id="427213at2759"/>
<comment type="caution">
    <text evidence="8">The sequence shown here is derived from an EMBL/GenBank/DDBJ whole genome shotgun (WGS) entry which is preliminary data.</text>
</comment>
<dbReference type="InterPro" id="IPR011547">
    <property type="entry name" value="SLC26A/SulP_dom"/>
</dbReference>
<reference evidence="8 9" key="1">
    <citation type="journal article" date="2016" name="Sci. Rep.">
        <title>Insights into Adaptations to a Near-Obligate Nematode Endoparasitic Lifestyle from the Finished Genome of Drechmeria coniospora.</title>
        <authorList>
            <person name="Zhang L."/>
            <person name="Zhou Z."/>
            <person name="Guo Q."/>
            <person name="Fokkens L."/>
            <person name="Miskei M."/>
            <person name="Pocsi I."/>
            <person name="Zhang W."/>
            <person name="Chen M."/>
            <person name="Wang L."/>
            <person name="Sun Y."/>
            <person name="Donzelli B.G."/>
            <person name="Gibson D.M."/>
            <person name="Nelson D.R."/>
            <person name="Luo J.G."/>
            <person name="Rep M."/>
            <person name="Liu H."/>
            <person name="Yang S."/>
            <person name="Wang J."/>
            <person name="Krasnoff S.B."/>
            <person name="Xu Y."/>
            <person name="Molnar I."/>
            <person name="Lin M."/>
        </authorList>
    </citation>
    <scope>NUCLEOTIDE SEQUENCE [LARGE SCALE GENOMIC DNA]</scope>
    <source>
        <strain evidence="8 9">ARSEF 6962</strain>
    </source>
</reference>
<keyword evidence="9" id="KW-1185">Reference proteome</keyword>
<accession>A0A151GMI8</accession>
<evidence type="ECO:0000313" key="9">
    <source>
        <dbReference type="Proteomes" id="UP000076580"/>
    </source>
</evidence>
<evidence type="ECO:0000259" key="7">
    <source>
        <dbReference type="PROSITE" id="PS50801"/>
    </source>
</evidence>
<evidence type="ECO:0000313" key="8">
    <source>
        <dbReference type="EMBL" id="KYK58327.1"/>
    </source>
</evidence>
<feature type="compositionally biased region" description="Basic and acidic residues" evidence="5">
    <location>
        <begin position="8"/>
        <end position="20"/>
    </location>
</feature>
<dbReference type="AlphaFoldDB" id="A0A151GMI8"/>
<dbReference type="CDD" id="cd07042">
    <property type="entry name" value="STAS_SulP_like_sulfate_transporter"/>
    <property type="match status" value="1"/>
</dbReference>
<feature type="transmembrane region" description="Helical" evidence="6">
    <location>
        <begin position="171"/>
        <end position="191"/>
    </location>
</feature>
<dbReference type="FunCoup" id="A0A151GMI8">
    <property type="interactions" value="248"/>
</dbReference>
<dbReference type="RefSeq" id="XP_040657679.1">
    <property type="nucleotide sequence ID" value="XM_040802646.1"/>
</dbReference>
<keyword evidence="3 6" id="KW-1133">Transmembrane helix</keyword>
<dbReference type="InterPro" id="IPR002645">
    <property type="entry name" value="STAS_dom"/>
</dbReference>
<dbReference type="Proteomes" id="UP000076580">
    <property type="component" value="Chromosome 02"/>
</dbReference>
<dbReference type="Pfam" id="PF00916">
    <property type="entry name" value="Sulfate_transp"/>
    <property type="match status" value="1"/>
</dbReference>
<dbReference type="InterPro" id="IPR001902">
    <property type="entry name" value="SLC26A/SulP_fam"/>
</dbReference>
<feature type="transmembrane region" description="Helical" evidence="6">
    <location>
        <begin position="409"/>
        <end position="424"/>
    </location>
</feature>
<dbReference type="InParanoid" id="A0A151GMI8"/>
<feature type="transmembrane region" description="Helical" evidence="6">
    <location>
        <begin position="203"/>
        <end position="225"/>
    </location>
</feature>
<dbReference type="Pfam" id="PF01740">
    <property type="entry name" value="STAS"/>
    <property type="match status" value="1"/>
</dbReference>
<protein>
    <recommendedName>
        <fullName evidence="7">STAS domain-containing protein</fullName>
    </recommendedName>
</protein>
<dbReference type="FunFam" id="3.30.750.24:FF:000036">
    <property type="entry name" value="Putative sulfate transporter YPR003C"/>
    <property type="match status" value="1"/>
</dbReference>
<dbReference type="GO" id="GO:0055085">
    <property type="term" value="P:transmembrane transport"/>
    <property type="evidence" value="ECO:0007669"/>
    <property type="project" value="InterPro"/>
</dbReference>
<dbReference type="InterPro" id="IPR036513">
    <property type="entry name" value="STAS_dom_sf"/>
</dbReference>
<feature type="transmembrane region" description="Helical" evidence="6">
    <location>
        <begin position="595"/>
        <end position="626"/>
    </location>
</feature>
<evidence type="ECO:0000256" key="1">
    <source>
        <dbReference type="ARBA" id="ARBA00004141"/>
    </source>
</evidence>
<feature type="domain" description="STAS" evidence="7">
    <location>
        <begin position="652"/>
        <end position="785"/>
    </location>
</feature>
<dbReference type="Gene3D" id="3.30.750.24">
    <property type="entry name" value="STAS domain"/>
    <property type="match status" value="1"/>
</dbReference>
<proteinExistence type="predicted"/>